<proteinExistence type="predicted"/>
<evidence type="ECO:0000313" key="2">
    <source>
        <dbReference type="EMBL" id="KAF7833402.1"/>
    </source>
</evidence>
<gene>
    <name evidence="2" type="ORF">G2W53_015735</name>
    <name evidence="3" type="ORF">G2W53_015738</name>
</gene>
<evidence type="ECO:0000313" key="3">
    <source>
        <dbReference type="EMBL" id="KAF7833405.1"/>
    </source>
</evidence>
<evidence type="ECO:0000313" key="4">
    <source>
        <dbReference type="Proteomes" id="UP000634136"/>
    </source>
</evidence>
<reference evidence="3" key="1">
    <citation type="submission" date="2020-09" db="EMBL/GenBank/DDBJ databases">
        <title>Genome-Enabled Discovery of Anthraquinone Biosynthesis in Senna tora.</title>
        <authorList>
            <person name="Kang S.-H."/>
            <person name="Pandey R.P."/>
            <person name="Lee C.-M."/>
            <person name="Sim J.-S."/>
            <person name="Jeong J.-T."/>
            <person name="Choi B.-S."/>
            <person name="Jung M."/>
            <person name="Ginzburg D."/>
            <person name="Zhao K."/>
            <person name="Won S.Y."/>
            <person name="Oh T.-J."/>
            <person name="Yu Y."/>
            <person name="Kim N.-H."/>
            <person name="Lee O.R."/>
            <person name="Lee T.-H."/>
            <person name="Bashyal P."/>
            <person name="Kim T.-S."/>
            <person name="Lee W.-H."/>
            <person name="Kawkins C."/>
            <person name="Kim C.-K."/>
            <person name="Kim J.S."/>
            <person name="Ahn B.O."/>
            <person name="Rhee S.Y."/>
            <person name="Sohng J.K."/>
        </authorList>
    </citation>
    <scope>NUCLEOTIDE SEQUENCE</scope>
    <source>
        <tissue evidence="3">Leaf</tissue>
    </source>
</reference>
<dbReference type="AlphaFoldDB" id="A0A834WVC6"/>
<keyword evidence="4" id="KW-1185">Reference proteome</keyword>
<dbReference type="EMBL" id="JAAIUW010000005">
    <property type="protein sequence ID" value="KAF7833402.1"/>
    <property type="molecule type" value="Genomic_DNA"/>
</dbReference>
<dbReference type="PANTHER" id="PTHR33116:SF86">
    <property type="entry name" value="REVERSE TRANSCRIPTASE DOMAIN-CONTAINING PROTEIN"/>
    <property type="match status" value="1"/>
</dbReference>
<organism evidence="3 4">
    <name type="scientific">Senna tora</name>
    <dbReference type="NCBI Taxonomy" id="362788"/>
    <lineage>
        <taxon>Eukaryota</taxon>
        <taxon>Viridiplantae</taxon>
        <taxon>Streptophyta</taxon>
        <taxon>Embryophyta</taxon>
        <taxon>Tracheophyta</taxon>
        <taxon>Spermatophyta</taxon>
        <taxon>Magnoliopsida</taxon>
        <taxon>eudicotyledons</taxon>
        <taxon>Gunneridae</taxon>
        <taxon>Pentapetalae</taxon>
        <taxon>rosids</taxon>
        <taxon>fabids</taxon>
        <taxon>Fabales</taxon>
        <taxon>Fabaceae</taxon>
        <taxon>Caesalpinioideae</taxon>
        <taxon>Cassia clade</taxon>
        <taxon>Senna</taxon>
    </lineage>
</organism>
<dbReference type="Pfam" id="PF00078">
    <property type="entry name" value="RVT_1"/>
    <property type="match status" value="1"/>
</dbReference>
<sequence length="253" mass="29125">MGDLISPNQSAFIKGRNIADNILVAAEPLNYINKIKSFWGAWKIDLRKAYDKISWHFLEETLRMMDFPDHWISILMQCITTPTLRLQEVGTIKGIKVARQAPMVNHLIYADDSVMFFKADLESCNHLFSTVSKFGDISGLKLNQSKLSKQETQKCNSLIARFFWGSEANRRKPHMVAWDKICQPFKLGGLGVKNMSDFNFDMLAKQLWRIIQETSSLFSQIMTRKYGNPRLEGKFKCPSNASPSWKCIFLQMI</sequence>
<evidence type="ECO:0000259" key="1">
    <source>
        <dbReference type="Pfam" id="PF00078"/>
    </source>
</evidence>
<name>A0A834WVC6_9FABA</name>
<dbReference type="OrthoDB" id="1436389at2759"/>
<comment type="caution">
    <text evidence="3">The sequence shown here is derived from an EMBL/GenBank/DDBJ whole genome shotgun (WGS) entry which is preliminary data.</text>
</comment>
<accession>A0A834WVC6</accession>
<protein>
    <submittedName>
        <fullName evidence="3">Transposon TX1 uncharacterized 149 kDa protein</fullName>
    </submittedName>
</protein>
<dbReference type="EMBL" id="JAAIUW010000005">
    <property type="protein sequence ID" value="KAF7833405.1"/>
    <property type="molecule type" value="Genomic_DNA"/>
</dbReference>
<dbReference type="PANTHER" id="PTHR33116">
    <property type="entry name" value="REVERSE TRANSCRIPTASE ZINC-BINDING DOMAIN-CONTAINING PROTEIN-RELATED-RELATED"/>
    <property type="match status" value="1"/>
</dbReference>
<dbReference type="Proteomes" id="UP000634136">
    <property type="component" value="Unassembled WGS sequence"/>
</dbReference>
<dbReference type="InterPro" id="IPR000477">
    <property type="entry name" value="RT_dom"/>
</dbReference>
<feature type="domain" description="Reverse transcriptase" evidence="1">
    <location>
        <begin position="4"/>
        <end position="88"/>
    </location>
</feature>